<comment type="caution">
    <text evidence="1">The sequence shown here is derived from an EMBL/GenBank/DDBJ whole genome shotgun (WGS) entry which is preliminary data.</text>
</comment>
<sequence length="58" mass="6984">MEKILIIFLILLNLDYLCKFFWQAVYQIDRYLCLVPIFRCEFGKDISILTIILRNALL</sequence>
<dbReference type="EMBL" id="JNAR01000016">
    <property type="protein sequence ID" value="KGG07189.1"/>
    <property type="molecule type" value="Genomic_DNA"/>
</dbReference>
<accession>A0A0A2B3J2</accession>
<name>A0A0A2B3J2_PROMR</name>
<dbReference type="AlphaFoldDB" id="A0A0A2B3J2"/>
<proteinExistence type="predicted"/>
<dbReference type="Proteomes" id="UP000030481">
    <property type="component" value="Unassembled WGS sequence"/>
</dbReference>
<organism evidence="1 2">
    <name type="scientific">Prochlorococcus marinus str. MIT 9401</name>
    <dbReference type="NCBI Taxonomy" id="167551"/>
    <lineage>
        <taxon>Bacteria</taxon>
        <taxon>Bacillati</taxon>
        <taxon>Cyanobacteriota</taxon>
        <taxon>Cyanophyceae</taxon>
        <taxon>Synechococcales</taxon>
        <taxon>Prochlorococcaceae</taxon>
        <taxon>Prochlorococcus</taxon>
    </lineage>
</organism>
<gene>
    <name evidence="1" type="ORF">EV01_1524</name>
</gene>
<protein>
    <submittedName>
        <fullName evidence="1">Uncharacterized protein</fullName>
    </submittedName>
</protein>
<reference evidence="2" key="1">
    <citation type="journal article" date="2014" name="Sci. Data">
        <title>Genomes of diverse isolates of the marine cyanobacterium Prochlorococcus.</title>
        <authorList>
            <person name="Biller S."/>
            <person name="Berube P."/>
            <person name="Thompson J."/>
            <person name="Kelly L."/>
            <person name="Roggensack S."/>
            <person name="Awad L."/>
            <person name="Roache-Johnson K."/>
            <person name="Ding H."/>
            <person name="Giovannoni S.J."/>
            <person name="Moore L.R."/>
            <person name="Chisholm S.W."/>
        </authorList>
    </citation>
    <scope>NUCLEOTIDE SEQUENCE [LARGE SCALE GENOMIC DNA]</scope>
</reference>
<evidence type="ECO:0000313" key="2">
    <source>
        <dbReference type="Proteomes" id="UP000030481"/>
    </source>
</evidence>
<evidence type="ECO:0000313" key="1">
    <source>
        <dbReference type="EMBL" id="KGG07189.1"/>
    </source>
</evidence>